<feature type="domain" description="AAA+ ATPase" evidence="5">
    <location>
        <begin position="123"/>
        <end position="401"/>
    </location>
</feature>
<keyword evidence="7" id="KW-0378">Hydrolase</keyword>
<dbReference type="GO" id="GO:0008233">
    <property type="term" value="F:peptidase activity"/>
    <property type="evidence" value="ECO:0007669"/>
    <property type="project" value="UniProtKB-KW"/>
</dbReference>
<dbReference type="Gene3D" id="1.10.8.60">
    <property type="match status" value="1"/>
</dbReference>
<evidence type="ECO:0000313" key="7">
    <source>
        <dbReference type="EMBL" id="PRW57151.1"/>
    </source>
</evidence>
<dbReference type="OrthoDB" id="1721884at2759"/>
<evidence type="ECO:0000256" key="4">
    <source>
        <dbReference type="ARBA" id="ARBA00023186"/>
    </source>
</evidence>
<dbReference type="EMBL" id="LHPG02000007">
    <property type="protein sequence ID" value="PRW57151.1"/>
    <property type="molecule type" value="Genomic_DNA"/>
</dbReference>
<dbReference type="GO" id="GO:0009376">
    <property type="term" value="C:HslUV protease complex"/>
    <property type="evidence" value="ECO:0007669"/>
    <property type="project" value="InterPro"/>
</dbReference>
<dbReference type="Proteomes" id="UP000239899">
    <property type="component" value="Unassembled WGS sequence"/>
</dbReference>
<dbReference type="GO" id="GO:0005524">
    <property type="term" value="F:ATP binding"/>
    <property type="evidence" value="ECO:0007669"/>
    <property type="project" value="UniProtKB-KW"/>
</dbReference>
<comment type="caution">
    <text evidence="7">The sequence shown here is derived from an EMBL/GenBank/DDBJ whole genome shotgun (WGS) entry which is preliminary data.</text>
</comment>
<dbReference type="Pfam" id="PF07724">
    <property type="entry name" value="AAA_2"/>
    <property type="match status" value="1"/>
</dbReference>
<keyword evidence="8" id="KW-1185">Reference proteome</keyword>
<comment type="similarity">
    <text evidence="1">Belongs to the ClpX chaperone family. HslU subfamily.</text>
</comment>
<evidence type="ECO:0000256" key="2">
    <source>
        <dbReference type="ARBA" id="ARBA00022741"/>
    </source>
</evidence>
<dbReference type="SMART" id="SM01086">
    <property type="entry name" value="ClpB_D2-small"/>
    <property type="match status" value="1"/>
</dbReference>
<keyword evidence="7" id="KW-0645">Protease</keyword>
<evidence type="ECO:0000259" key="6">
    <source>
        <dbReference type="SMART" id="SM01086"/>
    </source>
</evidence>
<evidence type="ECO:0000256" key="1">
    <source>
        <dbReference type="ARBA" id="ARBA00009771"/>
    </source>
</evidence>
<dbReference type="NCBIfam" id="NF003544">
    <property type="entry name" value="PRK05201.1"/>
    <property type="match status" value="1"/>
</dbReference>
<dbReference type="InterPro" id="IPR027417">
    <property type="entry name" value="P-loop_NTPase"/>
</dbReference>
<dbReference type="InterPro" id="IPR003593">
    <property type="entry name" value="AAA+_ATPase"/>
</dbReference>
<dbReference type="PANTHER" id="PTHR48102">
    <property type="entry name" value="ATP-DEPENDENT CLP PROTEASE ATP-BINDING SUBUNIT CLPX-LIKE, MITOCHONDRIAL-RELATED"/>
    <property type="match status" value="1"/>
</dbReference>
<dbReference type="Pfam" id="PF10431">
    <property type="entry name" value="ClpB_D2-small"/>
    <property type="match status" value="1"/>
</dbReference>
<keyword evidence="3" id="KW-0067">ATP-binding</keyword>
<evidence type="ECO:0000256" key="3">
    <source>
        <dbReference type="ARBA" id="ARBA00022840"/>
    </source>
</evidence>
<dbReference type="SUPFAM" id="SSF52540">
    <property type="entry name" value="P-loop containing nucleoside triphosphate hydrolases"/>
    <property type="match status" value="1"/>
</dbReference>
<dbReference type="InterPro" id="IPR003959">
    <property type="entry name" value="ATPase_AAA_core"/>
</dbReference>
<accession>A0A2P6TSV3</accession>
<dbReference type="Pfam" id="PF00004">
    <property type="entry name" value="AAA"/>
    <property type="match status" value="1"/>
</dbReference>
<gene>
    <name evidence="7" type="ORF">C2E21_3778</name>
</gene>
<sequence>MAARLRALSGLSRLLAAAQQQGSSLAAGGPLVQGALPACLRQLHASAGGLQAAAAAAAEPEPVPHAVWEETELTSAQLTPRQVVEMLDRYIVGQGAAKKAVANALRNRWRRHKVPSPLREEIHPKNLLMIGPTGCGKTEIARRLAKLSNAPFVKVEATKFTEVGFHGRDVDQIIRDLVDNAIIMMRQRLRKEMKKAIDEAVEERILNALLGDTMDAETRSQFRLLYREGELDEREVDVEVPPSSPRVMGPFGGGEAAGLQEMVIRVDKIFGGRSKEKRKMKIGEARPLIEEQEAERYVNNESVTREAIQAVEQDGIVFIDEIDKIVTSTEHRYGGDASAEGVQRDLLPIIEGSTVSTKHGNVQTDYILFICSGAFHSCKPSDMLAELQGRLPIRVELKGLTADDFYKILTEPESNMVKQQQALLATENVNLMFTDAAIREIARVAEEVNTNVDNIGARRLHTILERILEDVSFDAPEKAKQQDSQYNVVVDKEDVLAKIGDLLKKQDLSRYVL</sequence>
<dbReference type="Gene3D" id="3.40.50.300">
    <property type="entry name" value="P-loop containing nucleotide triphosphate hydrolases"/>
    <property type="match status" value="2"/>
</dbReference>
<evidence type="ECO:0000313" key="8">
    <source>
        <dbReference type="Proteomes" id="UP000239899"/>
    </source>
</evidence>
<dbReference type="STRING" id="3076.A0A2P6TSV3"/>
<proteinExistence type="inferred from homology"/>
<dbReference type="NCBIfam" id="TIGR00390">
    <property type="entry name" value="hslU"/>
    <property type="match status" value="1"/>
</dbReference>
<dbReference type="InterPro" id="IPR019489">
    <property type="entry name" value="Clp_ATPase_C"/>
</dbReference>
<dbReference type="PANTHER" id="PTHR48102:SF3">
    <property type="entry name" value="ATP-DEPENDENT PROTEASE ATPASE SUBUNIT HSLU"/>
    <property type="match status" value="1"/>
</dbReference>
<name>A0A2P6TSV3_CHLSO</name>
<organism evidence="7 8">
    <name type="scientific">Chlorella sorokiniana</name>
    <name type="common">Freshwater green alga</name>
    <dbReference type="NCBI Taxonomy" id="3076"/>
    <lineage>
        <taxon>Eukaryota</taxon>
        <taxon>Viridiplantae</taxon>
        <taxon>Chlorophyta</taxon>
        <taxon>core chlorophytes</taxon>
        <taxon>Trebouxiophyceae</taxon>
        <taxon>Chlorellales</taxon>
        <taxon>Chlorellaceae</taxon>
        <taxon>Chlorella clade</taxon>
        <taxon>Chlorella</taxon>
    </lineage>
</organism>
<dbReference type="InterPro" id="IPR050052">
    <property type="entry name" value="ATP-dep_Clp_protease_ClpX"/>
</dbReference>
<evidence type="ECO:0000259" key="5">
    <source>
        <dbReference type="SMART" id="SM00382"/>
    </source>
</evidence>
<dbReference type="SMART" id="SM00382">
    <property type="entry name" value="AAA"/>
    <property type="match status" value="1"/>
</dbReference>
<dbReference type="GO" id="GO:0016887">
    <property type="term" value="F:ATP hydrolysis activity"/>
    <property type="evidence" value="ECO:0007669"/>
    <property type="project" value="InterPro"/>
</dbReference>
<protein>
    <submittedName>
        <fullName evidence="7">ATP-dependent protease ATPase subunit</fullName>
    </submittedName>
</protein>
<reference evidence="7 8" key="1">
    <citation type="journal article" date="2018" name="Plant J.">
        <title>Genome sequences of Chlorella sorokiniana UTEX 1602 and Micractinium conductrix SAG 241.80: implications to maltose excretion by a green alga.</title>
        <authorList>
            <person name="Arriola M.B."/>
            <person name="Velmurugan N."/>
            <person name="Zhang Y."/>
            <person name="Plunkett M.H."/>
            <person name="Hondzo H."/>
            <person name="Barney B.M."/>
        </authorList>
    </citation>
    <scope>NUCLEOTIDE SEQUENCE [LARGE SCALE GENOMIC DNA]</scope>
    <source>
        <strain evidence="8">UTEX 1602</strain>
    </source>
</reference>
<dbReference type="AlphaFoldDB" id="A0A2P6TSV3"/>
<keyword evidence="2" id="KW-0547">Nucleotide-binding</keyword>
<dbReference type="InterPro" id="IPR004491">
    <property type="entry name" value="HslU"/>
</dbReference>
<feature type="domain" description="Clp ATPase C-terminal" evidence="6">
    <location>
        <begin position="400"/>
        <end position="498"/>
    </location>
</feature>
<keyword evidence="4" id="KW-0143">Chaperone</keyword>
<dbReference type="GO" id="GO:0051603">
    <property type="term" value="P:proteolysis involved in protein catabolic process"/>
    <property type="evidence" value="ECO:0007669"/>
    <property type="project" value="TreeGrafter"/>
</dbReference>